<accession>A0A1Y1HP89</accession>
<dbReference type="OrthoDB" id="3176171at2759"/>
<dbReference type="PANTHER" id="PTHR47969">
    <property type="entry name" value="CHROMOSOME-ASSOCIATED KINESIN KIF4A-RELATED"/>
    <property type="match status" value="1"/>
</dbReference>
<keyword evidence="3 7" id="KW-0547">Nucleotide-binding</keyword>
<keyword evidence="2" id="KW-0963">Cytoplasm</keyword>
<dbReference type="SUPFAM" id="SSF52540">
    <property type="entry name" value="P-loop containing nucleoside triphosphate hydrolases"/>
    <property type="match status" value="1"/>
</dbReference>
<dbReference type="STRING" id="105231.A0A1Y1HP89"/>
<feature type="binding site" evidence="7">
    <location>
        <begin position="144"/>
        <end position="151"/>
    </location>
    <ligand>
        <name>ATP</name>
        <dbReference type="ChEBI" id="CHEBI:30616"/>
    </ligand>
</feature>
<dbReference type="Proteomes" id="UP000054558">
    <property type="component" value="Unassembled WGS sequence"/>
</dbReference>
<dbReference type="GO" id="GO:0007018">
    <property type="term" value="P:microtubule-based movement"/>
    <property type="evidence" value="ECO:0000318"/>
    <property type="project" value="GO_Central"/>
</dbReference>
<proteinExistence type="inferred from homology"/>
<feature type="compositionally biased region" description="Basic and acidic residues" evidence="8">
    <location>
        <begin position="1053"/>
        <end position="1067"/>
    </location>
</feature>
<dbReference type="PANTHER" id="PTHR47969:SF15">
    <property type="entry name" value="CHROMOSOME-ASSOCIATED KINESIN KIF4A-RELATED"/>
    <property type="match status" value="1"/>
</dbReference>
<dbReference type="InterPro" id="IPR001752">
    <property type="entry name" value="Kinesin_motor_dom"/>
</dbReference>
<dbReference type="InterPro" id="IPR027417">
    <property type="entry name" value="P-loop_NTPase"/>
</dbReference>
<feature type="compositionally biased region" description="Basic and acidic residues" evidence="8">
    <location>
        <begin position="965"/>
        <end position="980"/>
    </location>
</feature>
<feature type="region of interest" description="Disordered" evidence="8">
    <location>
        <begin position="1266"/>
        <end position="1306"/>
    </location>
</feature>
<dbReference type="Gene3D" id="3.40.850.10">
    <property type="entry name" value="Kinesin motor domain"/>
    <property type="match status" value="1"/>
</dbReference>
<reference evidence="10 11" key="1">
    <citation type="journal article" date="2014" name="Nat. Commun.">
        <title>Klebsormidium flaccidum genome reveals primary factors for plant terrestrial adaptation.</title>
        <authorList>
            <person name="Hori K."/>
            <person name="Maruyama F."/>
            <person name="Fujisawa T."/>
            <person name="Togashi T."/>
            <person name="Yamamoto N."/>
            <person name="Seo M."/>
            <person name="Sato S."/>
            <person name="Yamada T."/>
            <person name="Mori H."/>
            <person name="Tajima N."/>
            <person name="Moriyama T."/>
            <person name="Ikeuchi M."/>
            <person name="Watanabe M."/>
            <person name="Wada H."/>
            <person name="Kobayashi K."/>
            <person name="Saito M."/>
            <person name="Masuda T."/>
            <person name="Sasaki-Sekimoto Y."/>
            <person name="Mashiguchi K."/>
            <person name="Awai K."/>
            <person name="Shimojima M."/>
            <person name="Masuda S."/>
            <person name="Iwai M."/>
            <person name="Nobusawa T."/>
            <person name="Narise T."/>
            <person name="Kondo S."/>
            <person name="Saito H."/>
            <person name="Sato R."/>
            <person name="Murakawa M."/>
            <person name="Ihara Y."/>
            <person name="Oshima-Yamada Y."/>
            <person name="Ohtaka K."/>
            <person name="Satoh M."/>
            <person name="Sonobe K."/>
            <person name="Ishii M."/>
            <person name="Ohtani R."/>
            <person name="Kanamori-Sato M."/>
            <person name="Honoki R."/>
            <person name="Miyazaki D."/>
            <person name="Mochizuki H."/>
            <person name="Umetsu J."/>
            <person name="Higashi K."/>
            <person name="Shibata D."/>
            <person name="Kamiya Y."/>
            <person name="Sato N."/>
            <person name="Nakamura Y."/>
            <person name="Tabata S."/>
            <person name="Ida S."/>
            <person name="Kurokawa K."/>
            <person name="Ohta H."/>
        </authorList>
    </citation>
    <scope>NUCLEOTIDE SEQUENCE [LARGE SCALE GENOMIC DNA]</scope>
    <source>
        <strain evidence="10 11">NIES-2285</strain>
    </source>
</reference>
<feature type="region of interest" description="Disordered" evidence="8">
    <location>
        <begin position="876"/>
        <end position="926"/>
    </location>
</feature>
<sequence>MRGFVLKTPGKRAATPGRTRGAKAPVAEYDCPPTPRQARDAAAEQEFAQRGVRTVLAIKPLEAESGVTRAEYPILTFDPSARALVTTAPPEAVPGDITPEHSFDSRYFDHVYQGPTLRVDLKKELQPFVDCVVGGRSAAVVAYGQTGSGKTFLMEGEPSAKDRAAWGLVPHAIYKVLQAVQRSSGKKFLVSLSYLEVYNEIVRDLLAPAAPRKGEPGPSLQLKLNADGYYDVPDATVTPVSDVTQALALLRTGAARRACGATHMNARSSRSFADVILTVESIEGGGGVCCGRLHLVDLAGSERQAQTGAQGGRLKESSSINLALLALRKVVHARSAAQPTLAPYTDSKVTKILKDALSGDAALLVVCCLSASPVNYQDSLGTLKFAASCRSLTAKPTVRRVRTVDSRITGLSVAVERVRAAEQAAAAERMIRLESRAVAQELELQVAEARLCEARGQLAAGANLALAARAACEELLLHCAAAVDELVAGQGAASEAAAGLLARHVLPQLDFCLGSPQMTAHVAPSALLRFCKSLLQVNFAAAHSAAAPLASLFDRLIPPKLTSPLPRRPMTTSPSSRRAKENPLSPQSADFGPLTEGSGRGVLGGCEGLLARTWPGLLTYCAKLVLAEASGDPPLPPFVLGNMEKALRGIGRVLADEEVKRVSGPGENGSEAREALEVSEQVLAALSGAENRALGARFSNIFRAIIRDGTQIRRQPLLDLGSPVGLGKPSSPGSWLTPSRAWVRAEPPRGKGSPVLKAALSGGGHLLVREMSIRSGGTSPESASETEPTAVNGANPTREPGEGKVLTSAGTQGLRPVKTAQGTPDWVANDRGHAGRAGARGTALEVESDILLGGDADGSPGSWLTPGCKKTGAFARSSRLRAGEERSCSEEDAHTRSQGGKTRVAEEWSNGGNVAKAKGEAPDKEMVSDCKVAFKTRKKANNAEGGQAENQASAEPESASAQETSNEKHVTEAKKTEETSGKGGARSGGKSYPRALIAGEWHTPEYMKPKGTVARYAKTCERASVGLRTPDDAAAASKAMASVKKVLFAEVGDRTRGSRPLEARRSSDSGGVSGPDPDRRKQCESVGIPVPSTDKSGGSPILRAPGSVEKRRLATVLVGEVEPRKVLSPLKQSGAWPTVARKASPFGAQYLGKENAPANLQPTAPLPPTSALKPGALTSPRPSLLKQALLRSPSTSGRAFGPLGPLPTSAARPPRVALIKEDAQRVGSAAVHVSTPYERNGGAGGRNESGIAFAQLRGQLQSLLASGEKRRPEMQSNEIVNSAGAQSAKTESSRMESKTPLVTRTERATSFLSPALLWTPSQGPSPSLANLRERLAGMARQ</sequence>
<feature type="region of interest" description="Disordered" evidence="8">
    <location>
        <begin position="774"/>
        <end position="835"/>
    </location>
</feature>
<comment type="similarity">
    <text evidence="7">Belongs to the TRAFAC class myosin-kinesin ATPase superfamily. Kinesin family.</text>
</comment>
<feature type="compositionally biased region" description="Polar residues" evidence="8">
    <location>
        <begin position="775"/>
        <end position="795"/>
    </location>
</feature>
<gene>
    <name evidence="10" type="ORF">KFL_000190100</name>
</gene>
<feature type="compositionally biased region" description="Basic and acidic residues" evidence="8">
    <location>
        <begin position="881"/>
        <end position="895"/>
    </location>
</feature>
<evidence type="ECO:0000313" key="10">
    <source>
        <dbReference type="EMBL" id="GAQ78791.1"/>
    </source>
</evidence>
<evidence type="ECO:0000256" key="3">
    <source>
        <dbReference type="ARBA" id="ARBA00022741"/>
    </source>
</evidence>
<dbReference type="GO" id="GO:0005737">
    <property type="term" value="C:cytoplasm"/>
    <property type="evidence" value="ECO:0000318"/>
    <property type="project" value="GO_Central"/>
</dbReference>
<evidence type="ECO:0000256" key="1">
    <source>
        <dbReference type="ARBA" id="ARBA00004496"/>
    </source>
</evidence>
<feature type="domain" description="Kinesin motor" evidence="9">
    <location>
        <begin position="51"/>
        <end position="392"/>
    </location>
</feature>
<name>A0A1Y1HP89_KLENI</name>
<keyword evidence="5" id="KW-0175">Coiled coil</keyword>
<feature type="region of interest" description="Disordered" evidence="8">
    <location>
        <begin position="1"/>
        <end position="26"/>
    </location>
</feature>
<dbReference type="PRINTS" id="PR00380">
    <property type="entry name" value="KINESINHEAVY"/>
</dbReference>
<comment type="subcellular location">
    <subcellularLocation>
        <location evidence="1">Cytoplasm</location>
    </subcellularLocation>
</comment>
<keyword evidence="4 7" id="KW-0067">ATP-binding</keyword>
<feature type="region of interest" description="Disordered" evidence="8">
    <location>
        <begin position="1053"/>
        <end position="1106"/>
    </location>
</feature>
<evidence type="ECO:0000313" key="11">
    <source>
        <dbReference type="Proteomes" id="UP000054558"/>
    </source>
</evidence>
<dbReference type="GO" id="GO:0005874">
    <property type="term" value="C:microtubule"/>
    <property type="evidence" value="ECO:0000318"/>
    <property type="project" value="GO_Central"/>
</dbReference>
<evidence type="ECO:0000259" key="9">
    <source>
        <dbReference type="PROSITE" id="PS50067"/>
    </source>
</evidence>
<dbReference type="PROSITE" id="PS50067">
    <property type="entry name" value="KINESIN_MOTOR_2"/>
    <property type="match status" value="1"/>
</dbReference>
<evidence type="ECO:0000256" key="2">
    <source>
        <dbReference type="ARBA" id="ARBA00022490"/>
    </source>
</evidence>
<dbReference type="Pfam" id="PF00225">
    <property type="entry name" value="Kinesin"/>
    <property type="match status" value="1"/>
</dbReference>
<dbReference type="OMA" id="RELMYDS"/>
<evidence type="ECO:0000256" key="4">
    <source>
        <dbReference type="ARBA" id="ARBA00022840"/>
    </source>
</evidence>
<dbReference type="GO" id="GO:0005871">
    <property type="term" value="C:kinesin complex"/>
    <property type="evidence" value="ECO:0000318"/>
    <property type="project" value="GO_Central"/>
</dbReference>
<dbReference type="GO" id="GO:0008017">
    <property type="term" value="F:microtubule binding"/>
    <property type="evidence" value="ECO:0000318"/>
    <property type="project" value="GO_Central"/>
</dbReference>
<feature type="compositionally biased region" description="Low complexity" evidence="8">
    <location>
        <begin position="563"/>
        <end position="576"/>
    </location>
</feature>
<feature type="compositionally biased region" description="Polar residues" evidence="8">
    <location>
        <begin position="1274"/>
        <end position="1290"/>
    </location>
</feature>
<dbReference type="InterPro" id="IPR019821">
    <property type="entry name" value="Kinesin_motor_CS"/>
</dbReference>
<evidence type="ECO:0000256" key="8">
    <source>
        <dbReference type="SAM" id="MobiDB-lite"/>
    </source>
</evidence>
<evidence type="ECO:0000256" key="6">
    <source>
        <dbReference type="ARBA" id="ARBA00023175"/>
    </source>
</evidence>
<evidence type="ECO:0000256" key="7">
    <source>
        <dbReference type="PROSITE-ProRule" id="PRU00283"/>
    </source>
</evidence>
<keyword evidence="11" id="KW-1185">Reference proteome</keyword>
<dbReference type="PROSITE" id="PS00411">
    <property type="entry name" value="KINESIN_MOTOR_1"/>
    <property type="match status" value="1"/>
</dbReference>
<feature type="compositionally biased region" description="Low complexity" evidence="8">
    <location>
        <begin position="947"/>
        <end position="964"/>
    </location>
</feature>
<feature type="region of interest" description="Disordered" evidence="8">
    <location>
        <begin position="563"/>
        <end position="596"/>
    </location>
</feature>
<evidence type="ECO:0000256" key="5">
    <source>
        <dbReference type="ARBA" id="ARBA00023054"/>
    </source>
</evidence>
<dbReference type="GO" id="GO:0016887">
    <property type="term" value="F:ATP hydrolysis activity"/>
    <property type="evidence" value="ECO:0000318"/>
    <property type="project" value="GO_Central"/>
</dbReference>
<dbReference type="EMBL" id="DF236968">
    <property type="protein sequence ID" value="GAQ78791.1"/>
    <property type="molecule type" value="Genomic_DNA"/>
</dbReference>
<feature type="compositionally biased region" description="Basic and acidic residues" evidence="8">
    <location>
        <begin position="917"/>
        <end position="926"/>
    </location>
</feature>
<feature type="region of interest" description="Disordered" evidence="8">
    <location>
        <begin position="939"/>
        <end position="994"/>
    </location>
</feature>
<protein>
    <submittedName>
        <fullName evidence="10">Kinesin-like protein</fullName>
    </submittedName>
</protein>
<dbReference type="GO" id="GO:0005524">
    <property type="term" value="F:ATP binding"/>
    <property type="evidence" value="ECO:0007669"/>
    <property type="project" value="UniProtKB-UniRule"/>
</dbReference>
<feature type="region of interest" description="Disordered" evidence="8">
    <location>
        <begin position="1161"/>
        <end position="1180"/>
    </location>
</feature>
<dbReference type="InterPro" id="IPR027640">
    <property type="entry name" value="Kinesin-like_fam"/>
</dbReference>
<dbReference type="GO" id="GO:0003777">
    <property type="term" value="F:microtubule motor activity"/>
    <property type="evidence" value="ECO:0000318"/>
    <property type="project" value="GO_Central"/>
</dbReference>
<dbReference type="SMART" id="SM00129">
    <property type="entry name" value="KISc"/>
    <property type="match status" value="1"/>
</dbReference>
<dbReference type="InterPro" id="IPR036961">
    <property type="entry name" value="Kinesin_motor_dom_sf"/>
</dbReference>
<keyword evidence="6 7" id="KW-0505">Motor protein</keyword>
<organism evidence="10 11">
    <name type="scientific">Klebsormidium nitens</name>
    <name type="common">Green alga</name>
    <name type="synonym">Ulothrix nitens</name>
    <dbReference type="NCBI Taxonomy" id="105231"/>
    <lineage>
        <taxon>Eukaryota</taxon>
        <taxon>Viridiplantae</taxon>
        <taxon>Streptophyta</taxon>
        <taxon>Klebsormidiophyceae</taxon>
        <taxon>Klebsormidiales</taxon>
        <taxon>Klebsormidiaceae</taxon>
        <taxon>Klebsormidium</taxon>
    </lineage>
</organism>